<dbReference type="KEGG" id="nve:5518395"/>
<organism evidence="11 12">
    <name type="scientific">Nematostella vectensis</name>
    <name type="common">Starlet sea anemone</name>
    <dbReference type="NCBI Taxonomy" id="45351"/>
    <lineage>
        <taxon>Eukaryota</taxon>
        <taxon>Metazoa</taxon>
        <taxon>Cnidaria</taxon>
        <taxon>Anthozoa</taxon>
        <taxon>Hexacorallia</taxon>
        <taxon>Actiniaria</taxon>
        <taxon>Edwardsiidae</taxon>
        <taxon>Nematostella</taxon>
    </lineage>
</organism>
<gene>
    <name evidence="11" type="ORF">NEMVEDRAFT_v1g200576</name>
</gene>
<evidence type="ECO:0000256" key="2">
    <source>
        <dbReference type="ARBA" id="ARBA00022692"/>
    </source>
</evidence>
<dbReference type="STRING" id="45351.A7RQG0"/>
<comment type="subcellular location">
    <subcellularLocation>
        <location evidence="1">Membrane</location>
        <topology evidence="1">Multi-pass membrane protein</topology>
    </subcellularLocation>
</comment>
<dbReference type="PANTHER" id="PTHR45695:SF9">
    <property type="entry name" value="LEUCOKININ RECEPTOR"/>
    <property type="match status" value="1"/>
</dbReference>
<evidence type="ECO:0000256" key="8">
    <source>
        <dbReference type="RuleBase" id="RU000688"/>
    </source>
</evidence>
<dbReference type="InParanoid" id="A7RQG0"/>
<keyword evidence="6 8" id="KW-0675">Receptor</keyword>
<keyword evidence="12" id="KW-1185">Reference proteome</keyword>
<comment type="similarity">
    <text evidence="8">Belongs to the G-protein coupled receptor 1 family.</text>
</comment>
<accession>A7RQG0</accession>
<evidence type="ECO:0000256" key="4">
    <source>
        <dbReference type="ARBA" id="ARBA00023040"/>
    </source>
</evidence>
<evidence type="ECO:0000256" key="6">
    <source>
        <dbReference type="ARBA" id="ARBA00023170"/>
    </source>
</evidence>
<keyword evidence="2 8" id="KW-0812">Transmembrane</keyword>
<dbReference type="Gene3D" id="1.20.1070.10">
    <property type="entry name" value="Rhodopsin 7-helix transmembrane proteins"/>
    <property type="match status" value="1"/>
</dbReference>
<keyword evidence="3 9" id="KW-1133">Transmembrane helix</keyword>
<evidence type="ECO:0000256" key="7">
    <source>
        <dbReference type="ARBA" id="ARBA00023224"/>
    </source>
</evidence>
<evidence type="ECO:0000313" key="11">
    <source>
        <dbReference type="EMBL" id="EDO46358.1"/>
    </source>
</evidence>
<evidence type="ECO:0000313" key="12">
    <source>
        <dbReference type="Proteomes" id="UP000001593"/>
    </source>
</evidence>
<feature type="transmembrane region" description="Helical" evidence="9">
    <location>
        <begin position="238"/>
        <end position="259"/>
    </location>
</feature>
<dbReference type="FunCoup" id="A7RQG0">
    <property type="interactions" value="203"/>
</dbReference>
<evidence type="ECO:0000256" key="3">
    <source>
        <dbReference type="ARBA" id="ARBA00022989"/>
    </source>
</evidence>
<dbReference type="SMART" id="SM01381">
    <property type="entry name" value="7TM_GPCR_Srsx"/>
    <property type="match status" value="1"/>
</dbReference>
<feature type="domain" description="G-protein coupled receptors family 1 profile" evidence="10">
    <location>
        <begin position="34"/>
        <end position="295"/>
    </location>
</feature>
<dbReference type="Proteomes" id="UP000001593">
    <property type="component" value="Unassembled WGS sequence"/>
</dbReference>
<evidence type="ECO:0000256" key="9">
    <source>
        <dbReference type="SAM" id="Phobius"/>
    </source>
</evidence>
<dbReference type="Pfam" id="PF00001">
    <property type="entry name" value="7tm_1"/>
    <property type="match status" value="1"/>
</dbReference>
<feature type="transmembrane region" description="Helical" evidence="9">
    <location>
        <begin position="54"/>
        <end position="75"/>
    </location>
</feature>
<dbReference type="GO" id="GO:0007218">
    <property type="term" value="P:neuropeptide signaling pathway"/>
    <property type="evidence" value="ECO:0000318"/>
    <property type="project" value="GO_Central"/>
</dbReference>
<dbReference type="PhylomeDB" id="A7RQG0"/>
<dbReference type="HOGENOM" id="CLU_009579_6_0_1"/>
<evidence type="ECO:0000256" key="5">
    <source>
        <dbReference type="ARBA" id="ARBA00023136"/>
    </source>
</evidence>
<keyword evidence="5 9" id="KW-0472">Membrane</keyword>
<evidence type="ECO:0000259" key="10">
    <source>
        <dbReference type="PROSITE" id="PS50262"/>
    </source>
</evidence>
<dbReference type="GO" id="GO:0005886">
    <property type="term" value="C:plasma membrane"/>
    <property type="evidence" value="ECO:0000318"/>
    <property type="project" value="GO_Central"/>
</dbReference>
<feature type="transmembrane region" description="Helical" evidence="9">
    <location>
        <begin position="181"/>
        <end position="203"/>
    </location>
</feature>
<dbReference type="OrthoDB" id="5975336at2759"/>
<dbReference type="PROSITE" id="PS50262">
    <property type="entry name" value="G_PROTEIN_RECEP_F1_2"/>
    <property type="match status" value="1"/>
</dbReference>
<dbReference type="CDD" id="cd00637">
    <property type="entry name" value="7tm_classA_rhodopsin-like"/>
    <property type="match status" value="1"/>
</dbReference>
<dbReference type="EMBL" id="DS469528">
    <property type="protein sequence ID" value="EDO46358.1"/>
    <property type="molecule type" value="Genomic_DNA"/>
</dbReference>
<keyword evidence="7 8" id="KW-0807">Transducer</keyword>
<proteinExistence type="inferred from homology"/>
<dbReference type="OMA" id="ILAIWIM"/>
<dbReference type="InterPro" id="IPR017452">
    <property type="entry name" value="GPCR_Rhodpsn_7TM"/>
</dbReference>
<name>A7RQG0_NEMVE</name>
<feature type="transmembrane region" description="Helical" evidence="9">
    <location>
        <begin position="95"/>
        <end position="117"/>
    </location>
</feature>
<reference evidence="11 12" key="1">
    <citation type="journal article" date="2007" name="Science">
        <title>Sea anemone genome reveals ancestral eumetazoan gene repertoire and genomic organization.</title>
        <authorList>
            <person name="Putnam N.H."/>
            <person name="Srivastava M."/>
            <person name="Hellsten U."/>
            <person name="Dirks B."/>
            <person name="Chapman J."/>
            <person name="Salamov A."/>
            <person name="Terry A."/>
            <person name="Shapiro H."/>
            <person name="Lindquist E."/>
            <person name="Kapitonov V.V."/>
            <person name="Jurka J."/>
            <person name="Genikhovich G."/>
            <person name="Grigoriev I.V."/>
            <person name="Lucas S.M."/>
            <person name="Steele R.E."/>
            <person name="Finnerty J.R."/>
            <person name="Technau U."/>
            <person name="Martindale M.Q."/>
            <person name="Rokhsar D.S."/>
        </authorList>
    </citation>
    <scope>NUCLEOTIDE SEQUENCE [LARGE SCALE GENOMIC DNA]</scope>
    <source>
        <strain evidence="12">CH2 X CH6</strain>
    </source>
</reference>
<evidence type="ECO:0000256" key="1">
    <source>
        <dbReference type="ARBA" id="ARBA00004141"/>
    </source>
</evidence>
<feature type="transmembrane region" description="Helical" evidence="9">
    <location>
        <begin position="138"/>
        <end position="161"/>
    </location>
</feature>
<dbReference type="SUPFAM" id="SSF81321">
    <property type="entry name" value="Family A G protein-coupled receptor-like"/>
    <property type="match status" value="1"/>
</dbReference>
<dbReference type="InterPro" id="IPR000276">
    <property type="entry name" value="GPCR_Rhodpsn"/>
</dbReference>
<dbReference type="PANTHER" id="PTHR45695">
    <property type="entry name" value="LEUCOKININ RECEPTOR-RELATED"/>
    <property type="match status" value="1"/>
</dbReference>
<dbReference type="GO" id="GO:0008528">
    <property type="term" value="F:G protein-coupled peptide receptor activity"/>
    <property type="evidence" value="ECO:0000318"/>
    <property type="project" value="GO_Central"/>
</dbReference>
<dbReference type="PROSITE" id="PS00237">
    <property type="entry name" value="G_PROTEIN_RECEP_F1_1"/>
    <property type="match status" value="1"/>
</dbReference>
<protein>
    <recommendedName>
        <fullName evidence="10">G-protein coupled receptors family 1 profile domain-containing protein</fullName>
    </recommendedName>
</protein>
<feature type="transmembrane region" description="Helical" evidence="9">
    <location>
        <begin position="20"/>
        <end position="42"/>
    </location>
</feature>
<dbReference type="PRINTS" id="PR00237">
    <property type="entry name" value="GPCRRHODOPSN"/>
</dbReference>
<dbReference type="AlphaFoldDB" id="A7RQG0"/>
<dbReference type="eggNOG" id="KOG3656">
    <property type="taxonomic scope" value="Eukaryota"/>
</dbReference>
<sequence length="351" mass="40104">MSNITSPTQSYSTREVDLALLPVYIIVVLFGTLGNAVVIHVIRVTRAMHSTTNYLLVNLAIGDMLTLLWCIPYKVLVFYFDHPTGTAGDYICKFFTSYNVTVITLTVSIFTLTLLSVERYRVLLNPMHHKFRLDQENVWYAIAAIWISAIAFMVPLFVVTGYNELAKSCRVEWGNKKQEDLYSLCIMVFSIFVPLMVTVVCYVRIIKGLYFNNTIAAGPAGYTQESDLREKRKIVKMLLIVTSAFVLCFLPYATFRIVVASADPNDHKRYNHVQSLREIFKFLCYSSSSFNPVIYCFQSSNYRAACRKLFKKAFRIKETSEFDNSADLRTMPSQFSVEDYGASKDQGKEVK</sequence>
<keyword evidence="4 8" id="KW-0297">G-protein coupled receptor</keyword>